<dbReference type="EMBL" id="QRAO01000001">
    <property type="protein sequence ID" value="RDK88213.1"/>
    <property type="molecule type" value="Genomic_DNA"/>
</dbReference>
<dbReference type="Proteomes" id="UP000255317">
    <property type="component" value="Unassembled WGS sequence"/>
</dbReference>
<organism evidence="2 3">
    <name type="scientific">Marinirhabdus gelatinilytica</name>
    <dbReference type="NCBI Taxonomy" id="1703343"/>
    <lineage>
        <taxon>Bacteria</taxon>
        <taxon>Pseudomonadati</taxon>
        <taxon>Bacteroidota</taxon>
        <taxon>Flavobacteriia</taxon>
        <taxon>Flavobacteriales</taxon>
        <taxon>Flavobacteriaceae</taxon>
    </lineage>
</organism>
<keyword evidence="1" id="KW-0472">Membrane</keyword>
<proteinExistence type="predicted"/>
<keyword evidence="1" id="KW-1133">Transmembrane helix</keyword>
<comment type="caution">
    <text evidence="2">The sequence shown here is derived from an EMBL/GenBank/DDBJ whole genome shotgun (WGS) entry which is preliminary data.</text>
</comment>
<evidence type="ECO:0000313" key="3">
    <source>
        <dbReference type="Proteomes" id="UP000255317"/>
    </source>
</evidence>
<gene>
    <name evidence="2" type="ORF">C8D94_10182</name>
</gene>
<dbReference type="AlphaFoldDB" id="A0A370QIM6"/>
<protein>
    <submittedName>
        <fullName evidence="2">Uncharacterized protein</fullName>
    </submittedName>
</protein>
<keyword evidence="3" id="KW-1185">Reference proteome</keyword>
<evidence type="ECO:0000313" key="2">
    <source>
        <dbReference type="EMBL" id="RDK88213.1"/>
    </source>
</evidence>
<sequence>MVITFSIISFLIIGWIILSKFISSVYEMSPNKKASEYYKEYTYSGLVTNKFIDSKQHNYQTVIIQNGEEKDILLLDFETSGLFDFIEVGDSIFKKKSSLKLRLIRSELDTIIEMQIFDKN</sequence>
<feature type="transmembrane region" description="Helical" evidence="1">
    <location>
        <begin position="6"/>
        <end position="26"/>
    </location>
</feature>
<accession>A0A370QIM6</accession>
<name>A0A370QIM6_9FLAO</name>
<evidence type="ECO:0000256" key="1">
    <source>
        <dbReference type="SAM" id="Phobius"/>
    </source>
</evidence>
<keyword evidence="1" id="KW-0812">Transmembrane</keyword>
<reference evidence="2 3" key="1">
    <citation type="submission" date="2018-07" db="EMBL/GenBank/DDBJ databases">
        <title>Genomic Encyclopedia of Type Strains, Phase IV (KMG-IV): sequencing the most valuable type-strain genomes for metagenomic binning, comparative biology and taxonomic classification.</title>
        <authorList>
            <person name="Goeker M."/>
        </authorList>
    </citation>
    <scope>NUCLEOTIDE SEQUENCE [LARGE SCALE GENOMIC DNA]</scope>
    <source>
        <strain evidence="2 3">DSM 101478</strain>
    </source>
</reference>